<dbReference type="EMBL" id="VOTZ01000007">
    <property type="protein sequence ID" value="MCQ1538295.1"/>
    <property type="molecule type" value="Genomic_DNA"/>
</dbReference>
<sequence>MITKKKRALLYLLDKKQSLTKLQLVKLLFLASQDNPLYDFVPYRYGPFSFQMYTDISHLERDGYLLETDTMVTSLNQEFPLPDRSIQRSIDQVVRQFGDKAERELIDHIYSHYPETTIFSEIEKRKTYERNETGVVTIGYEGKSIDRFLSMLIDSKVGKVIDVRRNAFSMKYGFSKNQISSYLKHMGITYLHMPELGIQSTRRQNLTDQGYAKLFHEYHQELGEKAAYLNTIKTIAEDEKVALLCFEAKASDCHRGVIAERFREEGMEVVDL</sequence>
<dbReference type="Proteomes" id="UP001524383">
    <property type="component" value="Unassembled WGS sequence"/>
</dbReference>
<organism evidence="1 2">
    <name type="scientific">Methanocalculus taiwanensis</name>
    <dbReference type="NCBI Taxonomy" id="106207"/>
    <lineage>
        <taxon>Archaea</taxon>
        <taxon>Methanobacteriati</taxon>
        <taxon>Methanobacteriota</taxon>
        <taxon>Stenosarchaea group</taxon>
        <taxon>Methanomicrobia</taxon>
        <taxon>Methanomicrobiales</taxon>
        <taxon>Methanocalculaceae</taxon>
        <taxon>Methanocalculus</taxon>
    </lineage>
</organism>
<keyword evidence="2" id="KW-1185">Reference proteome</keyword>
<proteinExistence type="predicted"/>
<comment type="caution">
    <text evidence="1">The sequence shown here is derived from an EMBL/GenBank/DDBJ whole genome shotgun (WGS) entry which is preliminary data.</text>
</comment>
<dbReference type="PANTHER" id="PTHR39337:SF1">
    <property type="entry name" value="BLR5642 PROTEIN"/>
    <property type="match status" value="1"/>
</dbReference>
<evidence type="ECO:0000313" key="1">
    <source>
        <dbReference type="EMBL" id="MCQ1538295.1"/>
    </source>
</evidence>
<gene>
    <name evidence="1" type="ORF">FTO68_04735</name>
</gene>
<reference evidence="1 2" key="1">
    <citation type="submission" date="2019-08" db="EMBL/GenBank/DDBJ databases">
        <authorList>
            <person name="Chen S.-C."/>
            <person name="Lai M.-C."/>
            <person name="You Y.-T."/>
        </authorList>
    </citation>
    <scope>NUCLEOTIDE SEQUENCE [LARGE SCALE GENOMIC DNA]</scope>
    <source>
        <strain evidence="1 2">P2F9704a</strain>
    </source>
</reference>
<dbReference type="Pfam" id="PF04343">
    <property type="entry name" value="DUF488"/>
    <property type="match status" value="1"/>
</dbReference>
<accession>A0ABD4TLY4</accession>
<protein>
    <submittedName>
        <fullName evidence="1">DUF488 family protein</fullName>
    </submittedName>
</protein>
<name>A0ABD4TLY4_9EURY</name>
<dbReference type="PANTHER" id="PTHR39337">
    <property type="entry name" value="BLR5642 PROTEIN"/>
    <property type="match status" value="1"/>
</dbReference>
<dbReference type="InterPro" id="IPR007438">
    <property type="entry name" value="DUF488"/>
</dbReference>
<evidence type="ECO:0000313" key="2">
    <source>
        <dbReference type="Proteomes" id="UP001524383"/>
    </source>
</evidence>
<dbReference type="AlphaFoldDB" id="A0ABD4TLY4"/>